<evidence type="ECO:0000313" key="9">
    <source>
        <dbReference type="Proteomes" id="UP001519460"/>
    </source>
</evidence>
<dbReference type="PROSITE" id="PS51421">
    <property type="entry name" value="RAS"/>
    <property type="match status" value="1"/>
</dbReference>
<dbReference type="PANTHER" id="PTHR47977">
    <property type="entry name" value="RAS-RELATED PROTEIN RAB"/>
    <property type="match status" value="1"/>
</dbReference>
<proteinExistence type="inferred from homology"/>
<organism evidence="8 9">
    <name type="scientific">Batillaria attramentaria</name>
    <dbReference type="NCBI Taxonomy" id="370345"/>
    <lineage>
        <taxon>Eukaryota</taxon>
        <taxon>Metazoa</taxon>
        <taxon>Spiralia</taxon>
        <taxon>Lophotrochozoa</taxon>
        <taxon>Mollusca</taxon>
        <taxon>Gastropoda</taxon>
        <taxon>Caenogastropoda</taxon>
        <taxon>Sorbeoconcha</taxon>
        <taxon>Cerithioidea</taxon>
        <taxon>Batillariidae</taxon>
        <taxon>Batillaria</taxon>
    </lineage>
</organism>
<comment type="caution">
    <text evidence="8">The sequence shown here is derived from an EMBL/GenBank/DDBJ whole genome shotgun (WGS) entry which is preliminary data.</text>
</comment>
<name>A0ABD0M8J8_9CAEN</name>
<accession>A0ABD0M8J8</accession>
<keyword evidence="4" id="KW-0282">Flagellum</keyword>
<dbReference type="Gene3D" id="3.40.50.300">
    <property type="entry name" value="P-loop containing nucleotide triphosphate hydrolases"/>
    <property type="match status" value="1"/>
</dbReference>
<evidence type="ECO:0008006" key="10">
    <source>
        <dbReference type="Google" id="ProtNLM"/>
    </source>
</evidence>
<keyword evidence="7" id="KW-0966">Cell projection</keyword>
<dbReference type="SUPFAM" id="SSF52540">
    <property type="entry name" value="P-loop containing nucleoside triphosphate hydrolases"/>
    <property type="match status" value="1"/>
</dbReference>
<dbReference type="InterPro" id="IPR027417">
    <property type="entry name" value="P-loop_NTPase"/>
</dbReference>
<gene>
    <name evidence="8" type="ORF">BaRGS_00000709</name>
</gene>
<dbReference type="InterPro" id="IPR001806">
    <property type="entry name" value="Small_GTPase"/>
</dbReference>
<dbReference type="SMART" id="SM00173">
    <property type="entry name" value="RAS"/>
    <property type="match status" value="1"/>
</dbReference>
<dbReference type="GO" id="GO:0030990">
    <property type="term" value="C:intraciliary transport particle"/>
    <property type="evidence" value="ECO:0007669"/>
    <property type="project" value="UniProtKB-ARBA"/>
</dbReference>
<dbReference type="PROSITE" id="PS51419">
    <property type="entry name" value="RAB"/>
    <property type="match status" value="1"/>
</dbReference>
<sequence length="187" mass="21269">MPTILRAKCIVAGDSGVGKSSVCQVFHSDSAHFPKSYTMTTGVELLVKPVNIPDSRDQVELYLYDSAGKEIFSENVTKFWEQPSLVMVVYDVTEETSFSSCVKWLERVRAMKPDTNIPGVVLANKIDLDQRRVVSPKEGKDLAMQHGLEYFECSAKEMQNVDTPFFYMAHEFHKLYQEQLQVFQSLT</sequence>
<dbReference type="SMART" id="SM00174">
    <property type="entry name" value="RHO"/>
    <property type="match status" value="1"/>
</dbReference>
<evidence type="ECO:0000313" key="8">
    <source>
        <dbReference type="EMBL" id="KAK7507744.1"/>
    </source>
</evidence>
<dbReference type="EMBL" id="JACVVK020000003">
    <property type="protein sequence ID" value="KAK7507744.1"/>
    <property type="molecule type" value="Genomic_DNA"/>
</dbReference>
<evidence type="ECO:0000256" key="1">
    <source>
        <dbReference type="ARBA" id="ARBA00004230"/>
    </source>
</evidence>
<dbReference type="NCBIfam" id="TIGR00231">
    <property type="entry name" value="small_GTP"/>
    <property type="match status" value="1"/>
</dbReference>
<evidence type="ECO:0000256" key="7">
    <source>
        <dbReference type="ARBA" id="ARBA00023273"/>
    </source>
</evidence>
<protein>
    <recommendedName>
        <fullName evidence="10">Intraflagellar transport protein 27 homolog</fullName>
    </recommendedName>
</protein>
<keyword evidence="6" id="KW-0342">GTP-binding</keyword>
<reference evidence="8 9" key="1">
    <citation type="journal article" date="2023" name="Sci. Data">
        <title>Genome assembly of the Korean intertidal mud-creeper Batillaria attramentaria.</title>
        <authorList>
            <person name="Patra A.K."/>
            <person name="Ho P.T."/>
            <person name="Jun S."/>
            <person name="Lee S.J."/>
            <person name="Kim Y."/>
            <person name="Won Y.J."/>
        </authorList>
    </citation>
    <scope>NUCLEOTIDE SEQUENCE [LARGE SCALE GENOMIC DNA]</scope>
    <source>
        <strain evidence="8">Wonlab-2016</strain>
    </source>
</reference>
<evidence type="ECO:0000256" key="2">
    <source>
        <dbReference type="ARBA" id="ARBA00006270"/>
    </source>
</evidence>
<keyword evidence="9" id="KW-1185">Reference proteome</keyword>
<evidence type="ECO:0000256" key="3">
    <source>
        <dbReference type="ARBA" id="ARBA00022741"/>
    </source>
</evidence>
<dbReference type="Pfam" id="PF00071">
    <property type="entry name" value="Ras"/>
    <property type="match status" value="1"/>
</dbReference>
<evidence type="ECO:0000256" key="4">
    <source>
        <dbReference type="ARBA" id="ARBA00022846"/>
    </source>
</evidence>
<dbReference type="GO" id="GO:0005525">
    <property type="term" value="F:GTP binding"/>
    <property type="evidence" value="ECO:0007669"/>
    <property type="project" value="UniProtKB-KW"/>
</dbReference>
<keyword evidence="3" id="KW-0547">Nucleotide-binding</keyword>
<dbReference type="GO" id="GO:0031514">
    <property type="term" value="C:motile cilium"/>
    <property type="evidence" value="ECO:0007669"/>
    <property type="project" value="UniProtKB-SubCell"/>
</dbReference>
<dbReference type="AlphaFoldDB" id="A0ABD0M8J8"/>
<dbReference type="PRINTS" id="PR00449">
    <property type="entry name" value="RASTRNSFRMNG"/>
</dbReference>
<dbReference type="FunFam" id="3.40.50.300:FF:001684">
    <property type="entry name" value="Intraflagellar transport 27 homolog (Chlamydomonas)"/>
    <property type="match status" value="1"/>
</dbReference>
<dbReference type="SMART" id="SM00175">
    <property type="entry name" value="RAB"/>
    <property type="match status" value="1"/>
</dbReference>
<comment type="subcellular location">
    <subcellularLocation>
        <location evidence="1">Cell projection</location>
        <location evidence="1">Cilium</location>
        <location evidence="1">Flagellum</location>
    </subcellularLocation>
</comment>
<dbReference type="InterPro" id="IPR050227">
    <property type="entry name" value="Rab"/>
</dbReference>
<evidence type="ECO:0000256" key="6">
    <source>
        <dbReference type="ARBA" id="ARBA00023134"/>
    </source>
</evidence>
<evidence type="ECO:0000256" key="5">
    <source>
        <dbReference type="ARBA" id="ARBA00023069"/>
    </source>
</evidence>
<keyword evidence="5" id="KW-0969">Cilium</keyword>
<dbReference type="InterPro" id="IPR005225">
    <property type="entry name" value="Small_GTP-bd"/>
</dbReference>
<dbReference type="Proteomes" id="UP001519460">
    <property type="component" value="Unassembled WGS sequence"/>
</dbReference>
<comment type="similarity">
    <text evidence="2">Belongs to the small GTPase superfamily. Rab family.</text>
</comment>